<dbReference type="RefSeq" id="WP_172585129.1">
    <property type="nucleotide sequence ID" value="NZ_BLAM01000191.1"/>
</dbReference>
<dbReference type="Proteomes" id="UP000494265">
    <property type="component" value="Unassembled WGS sequence"/>
</dbReference>
<sequence>MDNFISLNGNPTFISTILPCPFTLIPRMERDIFESLVNPVIFTDTEIAEIKQDNVSEQTLAKLVLVLQTGQKLR</sequence>
<organism evidence="1">
    <name type="scientific">Ligilactobacillus agilis</name>
    <dbReference type="NCBI Taxonomy" id="1601"/>
    <lineage>
        <taxon>Bacteria</taxon>
        <taxon>Bacillati</taxon>
        <taxon>Bacillota</taxon>
        <taxon>Bacilli</taxon>
        <taxon>Lactobacillales</taxon>
        <taxon>Lactobacillaceae</taxon>
        <taxon>Ligilactobacillus</taxon>
    </lineage>
</organism>
<proteinExistence type="predicted"/>
<comment type="caution">
    <text evidence="1">The sequence shown here is derived from an EMBL/GenBank/DDBJ whole genome shotgun (WGS) entry which is preliminary data.</text>
</comment>
<protein>
    <submittedName>
        <fullName evidence="1">Uncharacterized protein</fullName>
    </submittedName>
</protein>
<dbReference type="AlphaFoldDB" id="A0A6F9XNV3"/>
<name>A0A6F9XNV3_9LACO</name>
<reference evidence="1" key="1">
    <citation type="submission" date="2019-10" db="EMBL/GenBank/DDBJ databases">
        <title>Lactobacillus agilis SY212 Whole Genome Sequencing Project.</title>
        <authorList>
            <person name="Suzuki S."/>
            <person name="Endo A."/>
            <person name="Maeno S."/>
            <person name="Shiwa Y."/>
            <person name="Matsutani M."/>
            <person name="Kajikawa A."/>
        </authorList>
    </citation>
    <scope>NUCLEOTIDE SEQUENCE</scope>
    <source>
        <strain evidence="1">SY212</strain>
    </source>
</reference>
<dbReference type="EMBL" id="BLAM01000191">
    <property type="protein sequence ID" value="GET06936.1"/>
    <property type="molecule type" value="Genomic_DNA"/>
</dbReference>
<accession>A0A6F9XNV3</accession>
<evidence type="ECO:0000313" key="1">
    <source>
        <dbReference type="EMBL" id="GET06936.1"/>
    </source>
</evidence>
<gene>
    <name evidence="1" type="ORF">SY212_19660</name>
</gene>